<reference evidence="3" key="1">
    <citation type="journal article" date="2021" name="Int. J. Syst. Evol. Microbiol.">
        <title>Actinocatenispora comari sp. nov., an endophytic actinomycete isolated from aerial parts of Comarum salesowianum.</title>
        <authorList>
            <person name="Oyunbileg N."/>
            <person name="Iizaka Y."/>
            <person name="Hamada M."/>
            <person name="Davaapurev B.O."/>
            <person name="Fukumoto A."/>
            <person name="Tsetseg B."/>
            <person name="Kato F."/>
            <person name="Tamura T."/>
            <person name="Batkhuu J."/>
            <person name="Anzai Y."/>
        </authorList>
    </citation>
    <scope>NUCLEOTIDE SEQUENCE [LARGE SCALE GENOMIC DNA]</scope>
    <source>
        <strain evidence="3">NUM-2625</strain>
    </source>
</reference>
<gene>
    <name evidence="2" type="ORF">NUM_54440</name>
</gene>
<comment type="caution">
    <text evidence="2">The sequence shown here is derived from an EMBL/GenBank/DDBJ whole genome shotgun (WGS) entry which is preliminary data.</text>
</comment>
<dbReference type="CDD" id="cd01300">
    <property type="entry name" value="YtcJ_like"/>
    <property type="match status" value="1"/>
</dbReference>
<organism evidence="2 3">
    <name type="scientific">Actinocatenispora comari</name>
    <dbReference type="NCBI Taxonomy" id="2807577"/>
    <lineage>
        <taxon>Bacteria</taxon>
        <taxon>Bacillati</taxon>
        <taxon>Actinomycetota</taxon>
        <taxon>Actinomycetes</taxon>
        <taxon>Micromonosporales</taxon>
        <taxon>Micromonosporaceae</taxon>
        <taxon>Actinocatenispora</taxon>
    </lineage>
</organism>
<name>A0A8J4ENE1_9ACTN</name>
<dbReference type="PANTHER" id="PTHR22642:SF2">
    <property type="entry name" value="PROTEIN LONG AFTER FAR-RED 3"/>
    <property type="match status" value="1"/>
</dbReference>
<dbReference type="InterPro" id="IPR011059">
    <property type="entry name" value="Metal-dep_hydrolase_composite"/>
</dbReference>
<sequence>MRGPMSDSEPDAGQIVTAERIVAGDGTEPEAFVVVGEWIRQTGPVAALRAAWPGATLVDLGAVTLVPGFNDAHSHPTVCAEQLLQLDLSPQRVPDRASMLAALAQRAAGTPPGEWIVGCGVDPARSLGGVPLTADELDTACPHQPVLVVDVTLHAGVLNSAGLALAGYRGVDDAPGGGELGHDAAGRLTGVLVDQALYDVAFPAFTRRATIVPRPDRAAAQRAFVRFAGRLHAAGITSVGDAMVGPESWATLAGLAAAGELPLRVNALVGYEHWESFRALELPAPVPTDRLRVGGVKAFADGAVNGGVAWTKQPVPAAEAPGQPRMSPAQLRQVVADVHEHDGTIAVHANGDRAIAEVLAAIDAAQQRRPRPQVRHRVEHVAIVDDEIVAAMRALRVVAVPFGQYPAAHGDKLRRFYDADRIERMFAHRTLLAAGVPVAGSSDHPCGPYEPLFALQSLVTRRDRNGAPFGDRQAITATQALAVYTTGSAYASGEEATKGRIAAGQIADFVALADDPRTVAADRIAGIEVVGTWLGGTRVHPAPAGPGGVPPAGG</sequence>
<feature type="domain" description="Amidohydrolase 3" evidence="1">
    <location>
        <begin position="57"/>
        <end position="540"/>
    </location>
</feature>
<dbReference type="InterPro" id="IPR013108">
    <property type="entry name" value="Amidohydro_3"/>
</dbReference>
<accession>A0A8J4ENE1</accession>
<dbReference type="InterPro" id="IPR033932">
    <property type="entry name" value="YtcJ-like"/>
</dbReference>
<dbReference type="Gene3D" id="3.20.20.140">
    <property type="entry name" value="Metal-dependent hydrolases"/>
    <property type="match status" value="1"/>
</dbReference>
<dbReference type="Gene3D" id="3.10.310.70">
    <property type="match status" value="1"/>
</dbReference>
<evidence type="ECO:0000313" key="3">
    <source>
        <dbReference type="Proteomes" id="UP000614996"/>
    </source>
</evidence>
<protein>
    <submittedName>
        <fullName evidence="2">Amidohydrolase</fullName>
    </submittedName>
</protein>
<dbReference type="InterPro" id="IPR032466">
    <property type="entry name" value="Metal_Hydrolase"/>
</dbReference>
<dbReference type="SUPFAM" id="SSF51556">
    <property type="entry name" value="Metallo-dependent hydrolases"/>
    <property type="match status" value="1"/>
</dbReference>
<dbReference type="GO" id="GO:0016810">
    <property type="term" value="F:hydrolase activity, acting on carbon-nitrogen (but not peptide) bonds"/>
    <property type="evidence" value="ECO:0007669"/>
    <property type="project" value="InterPro"/>
</dbReference>
<evidence type="ECO:0000313" key="2">
    <source>
        <dbReference type="EMBL" id="GIL30190.1"/>
    </source>
</evidence>
<dbReference type="Gene3D" id="2.30.40.10">
    <property type="entry name" value="Urease, subunit C, domain 1"/>
    <property type="match status" value="1"/>
</dbReference>
<dbReference type="EMBL" id="BOPO01000113">
    <property type="protein sequence ID" value="GIL30190.1"/>
    <property type="molecule type" value="Genomic_DNA"/>
</dbReference>
<dbReference type="Proteomes" id="UP000614996">
    <property type="component" value="Unassembled WGS sequence"/>
</dbReference>
<proteinExistence type="predicted"/>
<dbReference type="SUPFAM" id="SSF51338">
    <property type="entry name" value="Composite domain of metallo-dependent hydrolases"/>
    <property type="match status" value="1"/>
</dbReference>
<dbReference type="Pfam" id="PF07969">
    <property type="entry name" value="Amidohydro_3"/>
    <property type="match status" value="1"/>
</dbReference>
<keyword evidence="3" id="KW-1185">Reference proteome</keyword>
<evidence type="ECO:0000259" key="1">
    <source>
        <dbReference type="Pfam" id="PF07969"/>
    </source>
</evidence>
<dbReference type="PANTHER" id="PTHR22642">
    <property type="entry name" value="IMIDAZOLONEPROPIONASE"/>
    <property type="match status" value="1"/>
</dbReference>
<dbReference type="AlphaFoldDB" id="A0A8J4ENE1"/>